<dbReference type="Gene3D" id="1.10.510.40">
    <property type="match status" value="1"/>
</dbReference>
<dbReference type="Gene3D" id="3.30.310.280">
    <property type="match status" value="1"/>
</dbReference>
<protein>
    <submittedName>
        <fullName evidence="5">IucA/IucC family protein</fullName>
    </submittedName>
</protein>
<name>A0ABV8U5Q4_9ACTN</name>
<dbReference type="Proteomes" id="UP001595823">
    <property type="component" value="Unassembled WGS sequence"/>
</dbReference>
<comment type="pathway">
    <text evidence="1">Siderophore biosynthesis.</text>
</comment>
<comment type="caution">
    <text evidence="5">The sequence shown here is derived from an EMBL/GenBank/DDBJ whole genome shotgun (WGS) entry which is preliminary data.</text>
</comment>
<dbReference type="RefSeq" id="WP_380625006.1">
    <property type="nucleotide sequence ID" value="NZ_JBHSDK010000058.1"/>
</dbReference>
<organism evidence="5 6">
    <name type="scientific">Salininema proteolyticum</name>
    <dbReference type="NCBI Taxonomy" id="1607685"/>
    <lineage>
        <taxon>Bacteria</taxon>
        <taxon>Bacillati</taxon>
        <taxon>Actinomycetota</taxon>
        <taxon>Actinomycetes</taxon>
        <taxon>Glycomycetales</taxon>
        <taxon>Glycomycetaceae</taxon>
        <taxon>Salininema</taxon>
    </lineage>
</organism>
<dbReference type="InterPro" id="IPR037455">
    <property type="entry name" value="LucA/IucC-like"/>
</dbReference>
<evidence type="ECO:0000256" key="1">
    <source>
        <dbReference type="ARBA" id="ARBA00004924"/>
    </source>
</evidence>
<dbReference type="InterPro" id="IPR022770">
    <property type="entry name" value="IucA/IucC-like_C"/>
</dbReference>
<reference evidence="6" key="1">
    <citation type="journal article" date="2019" name="Int. J. Syst. Evol. Microbiol.">
        <title>The Global Catalogue of Microorganisms (GCM) 10K type strain sequencing project: providing services to taxonomists for standard genome sequencing and annotation.</title>
        <authorList>
            <consortium name="The Broad Institute Genomics Platform"/>
            <consortium name="The Broad Institute Genome Sequencing Center for Infectious Disease"/>
            <person name="Wu L."/>
            <person name="Ma J."/>
        </authorList>
    </citation>
    <scope>NUCLEOTIDE SEQUENCE [LARGE SCALE GENOMIC DNA]</scope>
    <source>
        <strain evidence="6">IBRC-M 10908</strain>
    </source>
</reference>
<gene>
    <name evidence="5" type="ORF">ACFPET_21275</name>
</gene>
<comment type="similarity">
    <text evidence="2">Belongs to the IucA/IucC family.</text>
</comment>
<keyword evidence="6" id="KW-1185">Reference proteome</keyword>
<evidence type="ECO:0000313" key="5">
    <source>
        <dbReference type="EMBL" id="MFC4337730.1"/>
    </source>
</evidence>
<dbReference type="InterPro" id="IPR007310">
    <property type="entry name" value="Aerobactin_biosyn_IucA/IucC_N"/>
</dbReference>
<dbReference type="Pfam" id="PF06276">
    <property type="entry name" value="FhuF"/>
    <property type="match status" value="1"/>
</dbReference>
<proteinExistence type="inferred from homology"/>
<accession>A0ABV8U5Q4</accession>
<feature type="domain" description="Aerobactin siderophore biosynthesis IucA/IucC N-terminal" evidence="3">
    <location>
        <begin position="134"/>
        <end position="382"/>
    </location>
</feature>
<sequence length="589" mass="66052">MNDATAHLKAEAWTSETRRLLAKALGEFAHERLLEPEEAEWGYLVQGRRLTWTFSARRLPLDHWDVDPESVTCLLDEEPQPLEAGVFFADFAEALGMSDEVLQVYLEEVAATVNRGVWQRSRRQPTAAELARADFQTVEAAMTAGHPCFVAGSGRIGWSVEDYAAYAPEAGEAVPLVWVALDRTHALFSSTEGTQEETIADLAAGDWPWLRERLAALRLSLEDVVVLPVHPWQWRHKIATGFAAEIAFGRVRYLGEGTAEHQAQQSIRTFFNRSKPTAPYVKTAMSVLNMGFMRGLSTDYMAVTPAINDFVAELVHSDDTLRKTGVRVLREHSAAGYWHPVYTEVAPKGSPYRKFLAALWRESPVEQTSEGEQLATMASLLHVDGEGNSLAAEHIRRSGQAPGEWLRSYLDAYLVPLLHCLYKYGLCFMPHGENVILVLDEGRVDRVFMKDIGEEIGFLNGVTALPEDVGRTAHEVDDWEVPLTILTDVVDCFLRFLSAILDREDVLSAEAFWTVVGDVVRDYQAAHPELEERFERWDLLTETFRLSCLNRLQLRDNTSMVDLENQSDSLQYAGELDNPLVSRSGAGRS</sequence>
<dbReference type="EMBL" id="JBHSDK010000058">
    <property type="protein sequence ID" value="MFC4337730.1"/>
    <property type="molecule type" value="Genomic_DNA"/>
</dbReference>
<dbReference type="Pfam" id="PF04183">
    <property type="entry name" value="IucA_IucC"/>
    <property type="match status" value="1"/>
</dbReference>
<evidence type="ECO:0000259" key="4">
    <source>
        <dbReference type="Pfam" id="PF06276"/>
    </source>
</evidence>
<feature type="domain" description="Aerobactin siderophore biosynthesis IucA/IucC-like C-terminal" evidence="4">
    <location>
        <begin position="404"/>
        <end position="560"/>
    </location>
</feature>
<evidence type="ECO:0000259" key="3">
    <source>
        <dbReference type="Pfam" id="PF04183"/>
    </source>
</evidence>
<evidence type="ECO:0000256" key="2">
    <source>
        <dbReference type="ARBA" id="ARBA00007832"/>
    </source>
</evidence>
<evidence type="ECO:0000313" key="6">
    <source>
        <dbReference type="Proteomes" id="UP001595823"/>
    </source>
</evidence>
<dbReference type="Gene3D" id="6.10.250.3370">
    <property type="match status" value="1"/>
</dbReference>
<dbReference type="PANTHER" id="PTHR34384">
    <property type="entry name" value="L-2,3-DIAMINOPROPANOATE--CITRATE LIGASE"/>
    <property type="match status" value="1"/>
</dbReference>
<dbReference type="PANTHER" id="PTHR34384:SF6">
    <property type="entry name" value="STAPHYLOFERRIN B SYNTHASE"/>
    <property type="match status" value="1"/>
</dbReference>